<evidence type="ECO:0000259" key="5">
    <source>
        <dbReference type="SMART" id="SM01286"/>
    </source>
</evidence>
<dbReference type="InterPro" id="IPR036005">
    <property type="entry name" value="Creatinase/aminopeptidase-like"/>
</dbReference>
<reference evidence="7 8" key="1">
    <citation type="submission" date="2020-10" db="EMBL/GenBank/DDBJ databases">
        <authorList>
            <person name="Klimov P.B."/>
            <person name="Dyachkov S.M."/>
            <person name="Chetverikov P.E."/>
        </authorList>
    </citation>
    <scope>NUCLEOTIDE SEQUENCE [LARGE SCALE GENOMIC DNA]</scope>
    <source>
        <strain evidence="7">BMOC 18-1129-001#AD2665</strain>
        <tissue evidence="7">Entire mites</tissue>
    </source>
</reference>
<dbReference type="PANTHER" id="PTHR13980">
    <property type="entry name" value="CDC68 RELATED"/>
    <property type="match status" value="1"/>
</dbReference>
<keyword evidence="3" id="KW-0805">Transcription regulation</keyword>
<evidence type="ECO:0000259" key="6">
    <source>
        <dbReference type="SMART" id="SM01287"/>
    </source>
</evidence>
<dbReference type="Pfam" id="PF24824">
    <property type="entry name" value="PH_SPT16"/>
    <property type="match status" value="1"/>
</dbReference>
<name>A0ABQ7S8E7_9ACAR</name>
<keyword evidence="3" id="KW-0234">DNA repair</keyword>
<dbReference type="InterPro" id="IPR040258">
    <property type="entry name" value="Spt16"/>
</dbReference>
<dbReference type="SMART" id="SM01287">
    <property type="entry name" value="Rtt106"/>
    <property type="match status" value="1"/>
</dbReference>
<proteinExistence type="inferred from homology"/>
<dbReference type="Pfam" id="PF00557">
    <property type="entry name" value="Peptidase_M24"/>
    <property type="match status" value="1"/>
</dbReference>
<comment type="function">
    <text evidence="3">Component of the FACT complex, a general chromatin factor that acts to reorganize nucleosomes. The FACT complex is involved in multiple processes that require DNA as a template such as mRNA elongation, DNA replication and DNA repair. During transcription elongation the FACT complex acts as a histone chaperone that both destabilizes and restores nucleosomal structure. It facilitates the passage of RNA polymerase II and transcription by promoting the dissociation of one histone H2A-H2B dimer from the nucleosome, then subsequently promotes the reestablishment of the nucleosome following the passage of RNA polymerase II.</text>
</comment>
<comment type="similarity">
    <text evidence="1 3">Belongs to the peptidase M24 family. SPT16 subfamily.</text>
</comment>
<dbReference type="Pfam" id="PF21091">
    <property type="entry name" value="SPT16_C"/>
    <property type="match status" value="1"/>
</dbReference>
<dbReference type="InterPro" id="IPR048969">
    <property type="entry name" value="FACT_SPT16_C"/>
</dbReference>
<dbReference type="Gene3D" id="2.30.29.210">
    <property type="entry name" value="FACT complex subunit Spt16p/Cdc68p"/>
    <property type="match status" value="1"/>
</dbReference>
<feature type="region of interest" description="Disordered" evidence="4">
    <location>
        <begin position="259"/>
        <end position="284"/>
    </location>
</feature>
<keyword evidence="3" id="KW-0158">Chromosome</keyword>
<evidence type="ECO:0000256" key="2">
    <source>
        <dbReference type="ARBA" id="ARBA00023054"/>
    </source>
</evidence>
<dbReference type="Gene3D" id="3.90.230.10">
    <property type="entry name" value="Creatinase/methionine aminopeptidase superfamily"/>
    <property type="match status" value="1"/>
</dbReference>
<dbReference type="SMART" id="SM01286">
    <property type="entry name" value="SPT16"/>
    <property type="match status" value="1"/>
</dbReference>
<dbReference type="Gene3D" id="2.30.29.150">
    <property type="match status" value="1"/>
</dbReference>
<accession>A0ABQ7S8E7</accession>
<dbReference type="SUPFAM" id="SSF55920">
    <property type="entry name" value="Creatinase/aminopeptidase"/>
    <property type="match status" value="1"/>
</dbReference>
<comment type="subunit">
    <text evidence="3">Component of the FACT complex.</text>
</comment>
<sequence length="871" mass="99662">MEDTEIQHVKKACELSEYLYTKYVCPQLETIIDEEKVISHSKLSQRIIRAASDKKYLKGHDPDIVDTCYDPIIQSGGNYNLRFKTISDDSNIHFGFIICNLGMRYRGYCSNIARTLMITPTEEQKEIYKFLLKVEEQIFKLLVDGAQLNNVYDETVEFVKKNRPELVDKLTKNFGFRTGKEFRDGTMVIGPKTMNTAKKKMVFIITVGFQGLTNEAATDPKAKLYALLLSDTVLVNEGSPATPLTSMRRDLEKTTILLKEGEDDADNEDQDDDGEDITESLTRNTRNIIPNKLRSDITNEEKRKQHQRELLIRLNEAAKARLAKKTGSTTEEKVRKSASSYKSLSAFPRTEPEVRELKIFVDKKNETVILPIFGLPVPFHISTIKNISQSVEGDYTYLRINFFHPGSTLEKGCVFSNPDATFLKELTYRSSNIKEPGEINPPSANLSSSFSFIKAVQKEFKNREAEERELEGVVKQDTLILSQRACPKLKDLFIRPNIYTKRISGALEAHVNGFRFTSIRGDKVDILYNNIRHAIYQPCDGEMIILLHFNLKNPIMINKKKHDDIQFYTEVGEITTDLGRRQHMHDRDDYAAEQAERELRTKLKHAFKSFCDKVDVCSKNEVSFEEPLRELGFHGVPGKSNVFLQPTGSCLVNLTDWPPFVITLSDIELVHCERVSFHLKAFDMVIIFKDYNRKVANIGSVPMQKLDQVRSWLDRCDIKYTEGVQTLHWAKIMKTIVKDPDGFFADNGWAFLDNDAASDEEQEGEEETDDDGYEPEESEEEDEDESDFSEEEEDDASDEESGSEDLGSSEESGKDWSDLEAEAERADRNHREFEDDYSNKKKKPQLAHSSKQSNGTKRKSGHDHGSSKKRR</sequence>
<protein>
    <recommendedName>
        <fullName evidence="3">FACT complex subunit</fullName>
    </recommendedName>
</protein>
<dbReference type="Proteomes" id="UP000825002">
    <property type="component" value="Unassembled WGS sequence"/>
</dbReference>
<evidence type="ECO:0000256" key="4">
    <source>
        <dbReference type="SAM" id="MobiDB-lite"/>
    </source>
</evidence>
<keyword evidence="3" id="KW-0804">Transcription</keyword>
<dbReference type="EMBL" id="JAIFTH010000370">
    <property type="protein sequence ID" value="KAG9509703.1"/>
    <property type="molecule type" value="Genomic_DNA"/>
</dbReference>
<evidence type="ECO:0000256" key="3">
    <source>
        <dbReference type="RuleBase" id="RU367052"/>
    </source>
</evidence>
<keyword evidence="2" id="KW-0175">Coiled coil</keyword>
<evidence type="ECO:0000256" key="1">
    <source>
        <dbReference type="ARBA" id="ARBA00010779"/>
    </source>
</evidence>
<keyword evidence="3" id="KW-0235">DNA replication</keyword>
<keyword evidence="8" id="KW-1185">Reference proteome</keyword>
<dbReference type="CDD" id="cd01091">
    <property type="entry name" value="CDC68-like"/>
    <property type="match status" value="1"/>
</dbReference>
<comment type="caution">
    <text evidence="7">The sequence shown here is derived from an EMBL/GenBank/DDBJ whole genome shotgun (WGS) entry which is preliminary data.</text>
</comment>
<dbReference type="InterPro" id="IPR011993">
    <property type="entry name" value="PH-like_dom_sf"/>
</dbReference>
<keyword evidence="3" id="KW-0227">DNA damage</keyword>
<feature type="region of interest" description="Disordered" evidence="4">
    <location>
        <begin position="757"/>
        <end position="871"/>
    </location>
</feature>
<feature type="non-terminal residue" evidence="7">
    <location>
        <position position="1"/>
    </location>
</feature>
<dbReference type="InterPro" id="IPR056595">
    <property type="entry name" value="Fact-SPT16_PH"/>
</dbReference>
<gene>
    <name evidence="7" type="primary">dre4</name>
    <name evidence="7" type="ORF">GZH46_01767</name>
</gene>
<comment type="subcellular location">
    <subcellularLocation>
        <location evidence="3">Nucleus</location>
    </subcellularLocation>
    <subcellularLocation>
        <location evidence="3">Chromosome</location>
    </subcellularLocation>
</comment>
<organism evidence="7 8">
    <name type="scientific">Fragariocoptes setiger</name>
    <dbReference type="NCBI Taxonomy" id="1670756"/>
    <lineage>
        <taxon>Eukaryota</taxon>
        <taxon>Metazoa</taxon>
        <taxon>Ecdysozoa</taxon>
        <taxon>Arthropoda</taxon>
        <taxon>Chelicerata</taxon>
        <taxon>Arachnida</taxon>
        <taxon>Acari</taxon>
        <taxon>Acariformes</taxon>
        <taxon>Trombidiformes</taxon>
        <taxon>Prostigmata</taxon>
        <taxon>Eupodina</taxon>
        <taxon>Eriophyoidea</taxon>
        <taxon>Phytoptidae</taxon>
        <taxon>Fragariocoptes</taxon>
    </lineage>
</organism>
<feature type="domain" description="FACT complex subunit SPT16 middle" evidence="5">
    <location>
        <begin position="359"/>
        <end position="516"/>
    </location>
</feature>
<feature type="compositionally biased region" description="Acidic residues" evidence="4">
    <location>
        <begin position="757"/>
        <end position="803"/>
    </location>
</feature>
<dbReference type="InterPro" id="IPR000994">
    <property type="entry name" value="Pept_M24"/>
</dbReference>
<dbReference type="InterPro" id="IPR013953">
    <property type="entry name" value="FACT_SPT16_M"/>
</dbReference>
<feature type="domain" description="Histone chaperone RTT106/FACT complex subunit SPT16-like middle" evidence="6">
    <location>
        <begin position="633"/>
        <end position="723"/>
    </location>
</feature>
<dbReference type="Gene3D" id="2.30.29.30">
    <property type="entry name" value="Pleckstrin-homology domain (PH domain)/Phosphotyrosine-binding domain (PTB)"/>
    <property type="match status" value="1"/>
</dbReference>
<feature type="compositionally biased region" description="Basic and acidic residues" evidence="4">
    <location>
        <begin position="811"/>
        <end position="839"/>
    </location>
</feature>
<feature type="compositionally biased region" description="Acidic residues" evidence="4">
    <location>
        <begin position="261"/>
        <end position="278"/>
    </location>
</feature>
<keyword evidence="3" id="KW-0539">Nucleus</keyword>
<dbReference type="Pfam" id="PF08644">
    <property type="entry name" value="SPT16"/>
    <property type="match status" value="1"/>
</dbReference>
<feature type="compositionally biased region" description="Basic and acidic residues" evidence="4">
    <location>
        <begin position="862"/>
        <end position="871"/>
    </location>
</feature>
<evidence type="ECO:0000313" key="8">
    <source>
        <dbReference type="Proteomes" id="UP000825002"/>
    </source>
</evidence>
<evidence type="ECO:0000313" key="7">
    <source>
        <dbReference type="EMBL" id="KAG9509703.1"/>
    </source>
</evidence>
<dbReference type="InterPro" id="IPR013719">
    <property type="entry name" value="RTT106/SPT16-like_middle_dom"/>
</dbReference>
<dbReference type="PANTHER" id="PTHR13980:SF15">
    <property type="entry name" value="FACT COMPLEX SUBUNIT SPT16"/>
    <property type="match status" value="1"/>
</dbReference>
<dbReference type="Pfam" id="PF08512">
    <property type="entry name" value="Rttp106-like_middle"/>
    <property type="match status" value="1"/>
</dbReference>
<dbReference type="InterPro" id="IPR033825">
    <property type="entry name" value="Spt16_M24"/>
</dbReference>